<gene>
    <name evidence="2" type="ORF">FOZ63_002977</name>
</gene>
<keyword evidence="3" id="KW-1185">Reference proteome</keyword>
<proteinExistence type="predicted"/>
<dbReference type="Proteomes" id="UP000553632">
    <property type="component" value="Unassembled WGS sequence"/>
</dbReference>
<dbReference type="AlphaFoldDB" id="A0A7J6QMT2"/>
<evidence type="ECO:0000256" key="1">
    <source>
        <dbReference type="SAM" id="MobiDB-lite"/>
    </source>
</evidence>
<protein>
    <submittedName>
        <fullName evidence="2">Uncharacterized protein</fullName>
    </submittedName>
</protein>
<feature type="non-terminal residue" evidence="2">
    <location>
        <position position="1"/>
    </location>
</feature>
<sequence length="333" mass="37062">DFNASSGKLPLAAERGGMKPVPENLRLRSSIVDGADPQTLKVFKPAGDTDRTAELTWTRNSDEPSSGSSKPFCLSYEAQQRFSLYHLTMEHIRETAGDASKTEVSSLPGKGCTNYRVAIGLSSRSDNRALGRNQDSWNKIILCGEDSDYFRRALRVCFTHHSWDIRSSVLPAKQLLQYSRPTALFTFGNWLNRNFRNIPESGISQLVGHRARLMWELPTRKAHPPLCANQRRKPQNEGLTFVGDISLDSLLEQAAQSSCASAAMTGQQGRREPNADSGGPAEQYVDYVIRCCLNSRQQWQHSALTFLDAGIALVPHLKQGRGYFSAIEQYPGR</sequence>
<reference evidence="2 3" key="1">
    <citation type="submission" date="2020-04" db="EMBL/GenBank/DDBJ databases">
        <title>Perkinsus olseni comparative genomics.</title>
        <authorList>
            <person name="Bogema D.R."/>
        </authorList>
    </citation>
    <scope>NUCLEOTIDE SEQUENCE [LARGE SCALE GENOMIC DNA]</scope>
    <source>
        <strain evidence="2 3">ATCC PRA-207</strain>
    </source>
</reference>
<evidence type="ECO:0000313" key="3">
    <source>
        <dbReference type="Proteomes" id="UP000553632"/>
    </source>
</evidence>
<comment type="caution">
    <text evidence="2">The sequence shown here is derived from an EMBL/GenBank/DDBJ whole genome shotgun (WGS) entry which is preliminary data.</text>
</comment>
<accession>A0A7J6QMT2</accession>
<dbReference type="EMBL" id="JABANO010031857">
    <property type="protein sequence ID" value="KAF4709587.1"/>
    <property type="molecule type" value="Genomic_DNA"/>
</dbReference>
<feature type="region of interest" description="Disordered" evidence="1">
    <location>
        <begin position="1"/>
        <end position="22"/>
    </location>
</feature>
<evidence type="ECO:0000313" key="2">
    <source>
        <dbReference type="EMBL" id="KAF4709587.1"/>
    </source>
</evidence>
<organism evidence="2 3">
    <name type="scientific">Perkinsus olseni</name>
    <name type="common">Perkinsus atlanticus</name>
    <dbReference type="NCBI Taxonomy" id="32597"/>
    <lineage>
        <taxon>Eukaryota</taxon>
        <taxon>Sar</taxon>
        <taxon>Alveolata</taxon>
        <taxon>Perkinsozoa</taxon>
        <taxon>Perkinsea</taxon>
        <taxon>Perkinsida</taxon>
        <taxon>Perkinsidae</taxon>
        <taxon>Perkinsus</taxon>
    </lineage>
</organism>
<feature type="non-terminal residue" evidence="2">
    <location>
        <position position="333"/>
    </location>
</feature>
<name>A0A7J6QMT2_PEROL</name>